<dbReference type="EMBL" id="CP000155">
    <property type="protein sequence ID" value="ABC27963.1"/>
    <property type="molecule type" value="Genomic_DNA"/>
</dbReference>
<sequence length="93" mass="10897">MSVIELTREHNLDMDHAVQAADELAQSLSERFSVDYEWEDKVLRFHRTGVKGQLEVAESQIHLHMELGFLFRPFKDRIEQEIHSHLDGLLKKA</sequence>
<evidence type="ECO:0008006" key="3">
    <source>
        <dbReference type="Google" id="ProtNLM"/>
    </source>
</evidence>
<dbReference type="OrthoDB" id="287584at2"/>
<name>Q2SN11_HAHCH</name>
<dbReference type="Pfam" id="PF09650">
    <property type="entry name" value="PHA_gran_rgn"/>
    <property type="match status" value="1"/>
</dbReference>
<dbReference type="Proteomes" id="UP000000238">
    <property type="component" value="Chromosome"/>
</dbReference>
<evidence type="ECO:0000313" key="1">
    <source>
        <dbReference type="EMBL" id="ABC27963.1"/>
    </source>
</evidence>
<keyword evidence="2" id="KW-1185">Reference proteome</keyword>
<accession>Q2SN11</accession>
<dbReference type="AlphaFoldDB" id="Q2SN11"/>
<dbReference type="STRING" id="349521.HCH_01083"/>
<dbReference type="KEGG" id="hch:HCH_01083"/>
<gene>
    <name evidence="1" type="ordered locus">HCH_01083</name>
</gene>
<dbReference type="NCBIfam" id="TIGR02610">
    <property type="entry name" value="PHA_gran_rgn"/>
    <property type="match status" value="1"/>
</dbReference>
<dbReference type="HOGENOM" id="CLU_161965_0_0_6"/>
<reference evidence="1 2" key="1">
    <citation type="journal article" date="2005" name="Nucleic Acids Res.">
        <title>Genomic blueprint of Hahella chejuensis, a marine microbe producing an algicidal agent.</title>
        <authorList>
            <person name="Jeong H."/>
            <person name="Yim J.H."/>
            <person name="Lee C."/>
            <person name="Choi S.-H."/>
            <person name="Park Y.K."/>
            <person name="Yoon S.H."/>
            <person name="Hur C.-G."/>
            <person name="Kang H.-Y."/>
            <person name="Kim D."/>
            <person name="Lee H.H."/>
            <person name="Park K.H."/>
            <person name="Park S.-H."/>
            <person name="Park H.-S."/>
            <person name="Lee H.K."/>
            <person name="Oh T.K."/>
            <person name="Kim J.F."/>
        </authorList>
    </citation>
    <scope>NUCLEOTIDE SEQUENCE [LARGE SCALE GENOMIC DNA]</scope>
    <source>
        <strain evidence="1 2">KCTC 2396</strain>
    </source>
</reference>
<dbReference type="InterPro" id="IPR013433">
    <property type="entry name" value="PHA_gran_rgn"/>
</dbReference>
<proteinExistence type="predicted"/>
<evidence type="ECO:0000313" key="2">
    <source>
        <dbReference type="Proteomes" id="UP000000238"/>
    </source>
</evidence>
<protein>
    <recommendedName>
        <fullName evidence="3">Polyhydroxyalkanoic acid system protein</fullName>
    </recommendedName>
</protein>
<organism evidence="1 2">
    <name type="scientific">Hahella chejuensis (strain KCTC 2396)</name>
    <dbReference type="NCBI Taxonomy" id="349521"/>
    <lineage>
        <taxon>Bacteria</taxon>
        <taxon>Pseudomonadati</taxon>
        <taxon>Pseudomonadota</taxon>
        <taxon>Gammaproteobacteria</taxon>
        <taxon>Oceanospirillales</taxon>
        <taxon>Hahellaceae</taxon>
        <taxon>Hahella</taxon>
    </lineage>
</organism>
<dbReference type="RefSeq" id="WP_011395038.1">
    <property type="nucleotide sequence ID" value="NC_007645.1"/>
</dbReference>